<dbReference type="PANTHER" id="PTHR11741">
    <property type="entry name" value="ELONGATION FACTOR TS"/>
    <property type="match status" value="1"/>
</dbReference>
<gene>
    <name evidence="5" type="primary">tsf</name>
    <name evidence="5" type="ORF">KBTEX_00954</name>
</gene>
<dbReference type="InterPro" id="IPR009060">
    <property type="entry name" value="UBA-like_sf"/>
</dbReference>
<dbReference type="CDD" id="cd14275">
    <property type="entry name" value="UBA_EF-Ts"/>
    <property type="match status" value="1"/>
</dbReference>
<protein>
    <submittedName>
        <fullName evidence="5">Elongation factor Ts</fullName>
    </submittedName>
</protein>
<accession>A0A5B8R7H8</accession>
<dbReference type="InterPro" id="IPR001816">
    <property type="entry name" value="Transl_elong_EFTs/EF1B"/>
</dbReference>
<organism evidence="5">
    <name type="scientific">uncultured organism</name>
    <dbReference type="NCBI Taxonomy" id="155900"/>
    <lineage>
        <taxon>unclassified sequences</taxon>
        <taxon>environmental samples</taxon>
    </lineage>
</organism>
<name>A0A5B8R7H8_9ZZZZ</name>
<dbReference type="Gene3D" id="1.10.8.10">
    <property type="entry name" value="DNA helicase RuvA subunit, C-terminal domain"/>
    <property type="match status" value="1"/>
</dbReference>
<dbReference type="SUPFAM" id="SSF54713">
    <property type="entry name" value="Elongation factor Ts (EF-Ts), dimerisation domain"/>
    <property type="match status" value="2"/>
</dbReference>
<dbReference type="Gene3D" id="1.10.286.20">
    <property type="match status" value="1"/>
</dbReference>
<comment type="similarity">
    <text evidence="1">Belongs to the EF-Ts family.</text>
</comment>
<evidence type="ECO:0000259" key="4">
    <source>
        <dbReference type="Pfam" id="PF00889"/>
    </source>
</evidence>
<dbReference type="PANTHER" id="PTHR11741:SF0">
    <property type="entry name" value="ELONGATION FACTOR TS, MITOCHONDRIAL"/>
    <property type="match status" value="1"/>
</dbReference>
<keyword evidence="2 5" id="KW-0251">Elongation factor</keyword>
<evidence type="ECO:0000313" key="5">
    <source>
        <dbReference type="EMBL" id="QEA04646.1"/>
    </source>
</evidence>
<dbReference type="InterPro" id="IPR036402">
    <property type="entry name" value="EF-Ts_dimer_sf"/>
</dbReference>
<dbReference type="Pfam" id="PF00889">
    <property type="entry name" value="EF_TS"/>
    <property type="match status" value="1"/>
</dbReference>
<feature type="domain" description="Translation elongation factor EFTs/EF1B dimerisation" evidence="4">
    <location>
        <begin position="72"/>
        <end position="272"/>
    </location>
</feature>
<dbReference type="Gene3D" id="3.30.479.20">
    <property type="entry name" value="Elongation factor Ts, dimerisation domain"/>
    <property type="match status" value="2"/>
</dbReference>
<evidence type="ECO:0000256" key="3">
    <source>
        <dbReference type="ARBA" id="ARBA00022917"/>
    </source>
</evidence>
<dbReference type="EMBL" id="MN079086">
    <property type="protein sequence ID" value="QEA04646.1"/>
    <property type="molecule type" value="Genomic_DNA"/>
</dbReference>
<reference evidence="5" key="1">
    <citation type="submission" date="2019-06" db="EMBL/GenBank/DDBJ databases">
        <authorList>
            <person name="Murdoch R.W."/>
            <person name="Fathepure B."/>
        </authorList>
    </citation>
    <scope>NUCLEOTIDE SEQUENCE</scope>
</reference>
<evidence type="ECO:0000256" key="2">
    <source>
        <dbReference type="ARBA" id="ARBA00022768"/>
    </source>
</evidence>
<dbReference type="NCBIfam" id="TIGR00116">
    <property type="entry name" value="tsf"/>
    <property type="match status" value="1"/>
</dbReference>
<keyword evidence="3" id="KW-0648">Protein biosynthesis</keyword>
<dbReference type="InterPro" id="IPR014039">
    <property type="entry name" value="Transl_elong_EFTs/EF1B_dimer"/>
</dbReference>
<dbReference type="InterPro" id="IPR018101">
    <property type="entry name" value="Transl_elong_Ts_CS"/>
</dbReference>
<dbReference type="PROSITE" id="PS01127">
    <property type="entry name" value="EF_TS_2"/>
    <property type="match status" value="1"/>
</dbReference>
<dbReference type="PROSITE" id="PS01126">
    <property type="entry name" value="EF_TS_1"/>
    <property type="match status" value="1"/>
</dbReference>
<dbReference type="SUPFAM" id="SSF46934">
    <property type="entry name" value="UBA-like"/>
    <property type="match status" value="1"/>
</dbReference>
<dbReference type="FunFam" id="1.10.286.20:FF:000001">
    <property type="entry name" value="Elongation factor Ts"/>
    <property type="match status" value="1"/>
</dbReference>
<evidence type="ECO:0000256" key="1">
    <source>
        <dbReference type="ARBA" id="ARBA00005532"/>
    </source>
</evidence>
<dbReference type="HAMAP" id="MF_00050">
    <property type="entry name" value="EF_Ts"/>
    <property type="match status" value="1"/>
</dbReference>
<dbReference type="FunFam" id="1.10.8.10:FF:000001">
    <property type="entry name" value="Elongation factor Ts"/>
    <property type="match status" value="1"/>
</dbReference>
<proteinExistence type="inferred from homology"/>
<sequence length="292" mass="31599">MAISAQLVKDLRERTGAGMMECKKALVEAEGDIEAAVEVMRKRGLAKADKKAGRVAAEGAIIIAQSDDARRGAIVEINCETDFVAAGDDFKGFANEVAQRVLEDAPEDLDALMALKLASGDDVETAQKALIAKIGENVQVRRFARYETSGVLASYLHGSRIGVMVELEGGDEDLARDLCMHIAASNPVHVTPDEVDEALVAKERDILVEQAKDSGKPAEIVEKMVEGRLRKWLGEITLVGQPFVKDPDQTVGKLLESRGARVAHFTRFEVGEGKEKKQENFAEEVAAQVKGS</sequence>
<dbReference type="AlphaFoldDB" id="A0A5B8R7H8"/>